<dbReference type="OrthoDB" id="9809850at2"/>
<keyword evidence="2" id="KW-1185">Reference proteome</keyword>
<name>F2NI25_DESAR</name>
<dbReference type="KEGG" id="dao:Desac_1811"/>
<dbReference type="HOGENOM" id="CLU_146747_1_0_7"/>
<dbReference type="AlphaFoldDB" id="F2NI25"/>
<dbReference type="eggNOG" id="ENOG50345K4">
    <property type="taxonomic scope" value="Bacteria"/>
</dbReference>
<reference evidence="2" key="2">
    <citation type="submission" date="2011-03" db="EMBL/GenBank/DDBJ databases">
        <title>The complete genome of Desulfobacca acetoxidans DSM 11109.</title>
        <authorList>
            <consortium name="US DOE Joint Genome Institute (JGI-PGF)"/>
            <person name="Lucas S."/>
            <person name="Copeland A."/>
            <person name="Lapidus A."/>
            <person name="Bruce D."/>
            <person name="Goodwin L."/>
            <person name="Pitluck S."/>
            <person name="Peters L."/>
            <person name="Kyrpides N."/>
            <person name="Mavromatis K."/>
            <person name="Ivanova N."/>
            <person name="Ovchinnikova G."/>
            <person name="Teshima H."/>
            <person name="Detter J.C."/>
            <person name="Han C."/>
            <person name="Land M."/>
            <person name="Hauser L."/>
            <person name="Markowitz V."/>
            <person name="Cheng J.-F."/>
            <person name="Hugenholtz P."/>
            <person name="Woyke T."/>
            <person name="Wu D."/>
            <person name="Spring S."/>
            <person name="Schueler E."/>
            <person name="Brambilla E."/>
            <person name="Klenk H.-P."/>
            <person name="Eisen J.A."/>
        </authorList>
    </citation>
    <scope>NUCLEOTIDE SEQUENCE [LARGE SCALE GENOMIC DNA]</scope>
    <source>
        <strain evidence="2">ATCC 700848 / DSM 11109 / ASRB2</strain>
    </source>
</reference>
<organism evidence="1 2">
    <name type="scientific">Desulfobacca acetoxidans (strain ATCC 700848 / DSM 11109 / ASRB2)</name>
    <dbReference type="NCBI Taxonomy" id="880072"/>
    <lineage>
        <taxon>Bacteria</taxon>
        <taxon>Pseudomonadati</taxon>
        <taxon>Thermodesulfobacteriota</taxon>
        <taxon>Desulfobaccia</taxon>
        <taxon>Desulfobaccales</taxon>
        <taxon>Desulfobaccaceae</taxon>
        <taxon>Desulfobacca</taxon>
    </lineage>
</organism>
<dbReference type="RefSeq" id="WP_013706760.1">
    <property type="nucleotide sequence ID" value="NC_015388.1"/>
</dbReference>
<dbReference type="EMBL" id="CP002629">
    <property type="protein sequence ID" value="AEB09651.1"/>
    <property type="molecule type" value="Genomic_DNA"/>
</dbReference>
<dbReference type="STRING" id="880072.Desac_1811"/>
<accession>F2NI25</accession>
<sequence length="92" mass="10272">MNFDVKSRYAKASTITVTDGRGRTVTAVVPPEAPRQIFLGYHVRRQGEGLDHLAARYLNDPHGYWRLALMNDAMFAEQISELIEIAIPAKGS</sequence>
<protein>
    <submittedName>
        <fullName evidence="1">Uncharacterized protein</fullName>
    </submittedName>
</protein>
<evidence type="ECO:0000313" key="1">
    <source>
        <dbReference type="EMBL" id="AEB09651.1"/>
    </source>
</evidence>
<proteinExistence type="predicted"/>
<dbReference type="Proteomes" id="UP000000483">
    <property type="component" value="Chromosome"/>
</dbReference>
<evidence type="ECO:0000313" key="2">
    <source>
        <dbReference type="Proteomes" id="UP000000483"/>
    </source>
</evidence>
<gene>
    <name evidence="1" type="ordered locus">Desac_1811</name>
</gene>
<reference evidence="1 2" key="1">
    <citation type="journal article" date="2011" name="Stand. Genomic Sci.">
        <title>Complete genome sequence of the acetate-degrading sulfate reducer Desulfobacca acetoxidans type strain (ASRB2).</title>
        <authorList>
            <person name="Goker M."/>
            <person name="Teshima H."/>
            <person name="Lapidus A."/>
            <person name="Nolan M."/>
            <person name="Lucas S."/>
            <person name="Hammon N."/>
            <person name="Deshpande S."/>
            <person name="Cheng J.F."/>
            <person name="Tapia R."/>
            <person name="Han C."/>
            <person name="Goodwin L."/>
            <person name="Pitluck S."/>
            <person name="Huntemann M."/>
            <person name="Liolios K."/>
            <person name="Ivanova N."/>
            <person name="Pagani I."/>
            <person name="Mavromatis K."/>
            <person name="Ovchinikova G."/>
            <person name="Pati A."/>
            <person name="Chen A."/>
            <person name="Palaniappan K."/>
            <person name="Land M."/>
            <person name="Hauser L."/>
            <person name="Brambilla E.M."/>
            <person name="Rohde M."/>
            <person name="Spring S."/>
            <person name="Detter J.C."/>
            <person name="Woyke T."/>
            <person name="Bristow J."/>
            <person name="Eisen J.A."/>
            <person name="Markowitz V."/>
            <person name="Hugenholtz P."/>
            <person name="Kyrpides N.C."/>
            <person name="Klenk H.P."/>
        </authorList>
    </citation>
    <scope>NUCLEOTIDE SEQUENCE [LARGE SCALE GENOMIC DNA]</scope>
    <source>
        <strain evidence="2">ATCC 700848 / DSM 11109 / ASRB2</strain>
    </source>
</reference>